<feature type="transmembrane region" description="Helical" evidence="1">
    <location>
        <begin position="176"/>
        <end position="203"/>
    </location>
</feature>
<keyword evidence="1" id="KW-1133">Transmembrane helix</keyword>
<feature type="transmembrane region" description="Helical" evidence="1">
    <location>
        <begin position="7"/>
        <end position="28"/>
    </location>
</feature>
<feature type="transmembrane region" description="Helical" evidence="1">
    <location>
        <begin position="147"/>
        <end position="170"/>
    </location>
</feature>
<evidence type="ECO:0000256" key="1">
    <source>
        <dbReference type="SAM" id="Phobius"/>
    </source>
</evidence>
<name>A0A7D4Q6B4_9MICO</name>
<reference evidence="2 3" key="1">
    <citation type="submission" date="2020-05" db="EMBL/GenBank/DDBJ databases">
        <title>Strain PA2F3 complete genome.</title>
        <authorList>
            <person name="Kim Y.-S."/>
            <person name="Kim S.-J."/>
            <person name="Jung H.-k."/>
            <person name="Kim S.-E."/>
            <person name="Kim K.-H."/>
        </authorList>
    </citation>
    <scope>NUCLEOTIDE SEQUENCE [LARGE SCALE GENOMIC DNA]</scope>
    <source>
        <strain evidence="2 3">PA2F3</strain>
    </source>
</reference>
<feature type="transmembrane region" description="Helical" evidence="1">
    <location>
        <begin position="68"/>
        <end position="90"/>
    </location>
</feature>
<proteinExistence type="predicted"/>
<feature type="transmembrane region" description="Helical" evidence="1">
    <location>
        <begin position="110"/>
        <end position="135"/>
    </location>
</feature>
<organism evidence="2 3">
    <name type="scientific">Microbacterium hominis</name>
    <dbReference type="NCBI Taxonomy" id="162426"/>
    <lineage>
        <taxon>Bacteria</taxon>
        <taxon>Bacillati</taxon>
        <taxon>Actinomycetota</taxon>
        <taxon>Actinomycetes</taxon>
        <taxon>Micrococcales</taxon>
        <taxon>Microbacteriaceae</taxon>
        <taxon>Microbacterium</taxon>
    </lineage>
</organism>
<gene>
    <name evidence="2" type="ORF">HQM25_00350</name>
</gene>
<protein>
    <submittedName>
        <fullName evidence="2">Uncharacterized protein</fullName>
    </submittedName>
</protein>
<sequence length="218" mass="22862">MRPARLTWTIGGIGLVLCAVLGMLQYSVIGIGPVVAFDVATDVVFALAVLVFTIGWTREASVVARRPLGVIALAVVALWPFAARIAQPFLPRMDNATFEAGLAAYRAAENVLTAVFLVNLLVSLAAALIAVVQIARAGVVPPPWRWAPSWALMVSVAAGVLPQMLFASIASADAQAYVAFATIIGLIGFLAPTLGLGVLALVLAARVPERTVEVYRST</sequence>
<evidence type="ECO:0000313" key="2">
    <source>
        <dbReference type="EMBL" id="QKJ18019.1"/>
    </source>
</evidence>
<feature type="transmembrane region" description="Helical" evidence="1">
    <location>
        <begin position="34"/>
        <end position="56"/>
    </location>
</feature>
<dbReference type="RefSeq" id="WP_172988399.1">
    <property type="nucleotide sequence ID" value="NZ_CP054038.1"/>
</dbReference>
<evidence type="ECO:0000313" key="3">
    <source>
        <dbReference type="Proteomes" id="UP000502498"/>
    </source>
</evidence>
<keyword evidence="1" id="KW-0472">Membrane</keyword>
<dbReference type="AlphaFoldDB" id="A0A7D4Q6B4"/>
<dbReference type="EMBL" id="CP054038">
    <property type="protein sequence ID" value="QKJ18019.1"/>
    <property type="molecule type" value="Genomic_DNA"/>
</dbReference>
<keyword evidence="1" id="KW-0812">Transmembrane</keyword>
<accession>A0A7D4Q6B4</accession>
<dbReference type="Proteomes" id="UP000502498">
    <property type="component" value="Chromosome"/>
</dbReference>